<dbReference type="GO" id="GO:0008758">
    <property type="term" value="F:UDP-2,3-diacylglucosamine hydrolase activity"/>
    <property type="evidence" value="ECO:0007669"/>
    <property type="project" value="TreeGrafter"/>
</dbReference>
<keyword evidence="5" id="KW-1185">Reference proteome</keyword>
<dbReference type="InterPro" id="IPR051158">
    <property type="entry name" value="Metallophosphoesterase_sf"/>
</dbReference>
<dbReference type="RefSeq" id="WP_187761539.1">
    <property type="nucleotide sequence ID" value="NZ_CP061038.1"/>
</dbReference>
<dbReference type="InterPro" id="IPR029052">
    <property type="entry name" value="Metallo-depent_PP-like"/>
</dbReference>
<dbReference type="GO" id="GO:0046872">
    <property type="term" value="F:metal ion binding"/>
    <property type="evidence" value="ECO:0007669"/>
    <property type="project" value="UniProtKB-KW"/>
</dbReference>
<protein>
    <submittedName>
        <fullName evidence="4">Metallophosphoesterase</fullName>
    </submittedName>
</protein>
<dbReference type="GO" id="GO:0009245">
    <property type="term" value="P:lipid A biosynthetic process"/>
    <property type="evidence" value="ECO:0007669"/>
    <property type="project" value="TreeGrafter"/>
</dbReference>
<dbReference type="KEGG" id="spap:H3Z74_21530"/>
<gene>
    <name evidence="4" type="ORF">H3Z74_21530</name>
</gene>
<dbReference type="Proteomes" id="UP000516148">
    <property type="component" value="Chromosome"/>
</dbReference>
<accession>A0A7H0LHR7</accession>
<evidence type="ECO:0000256" key="2">
    <source>
        <dbReference type="ARBA" id="ARBA00022801"/>
    </source>
</evidence>
<dbReference type="Pfam" id="PF00149">
    <property type="entry name" value="Metallophos"/>
    <property type="match status" value="1"/>
</dbReference>
<evidence type="ECO:0000313" key="4">
    <source>
        <dbReference type="EMBL" id="QNQ09220.1"/>
    </source>
</evidence>
<feature type="domain" description="Calcineurin-like phosphoesterase" evidence="3">
    <location>
        <begin position="50"/>
        <end position="229"/>
    </location>
</feature>
<evidence type="ECO:0000313" key="5">
    <source>
        <dbReference type="Proteomes" id="UP000516148"/>
    </source>
</evidence>
<keyword evidence="1" id="KW-0479">Metal-binding</keyword>
<sequence length="306" mass="32466">MRRICLFLASLVLLLLVIALYGFVEARRDPLVRYAAVPLADWPVGARPVRALLISDVHFGNATMGSARLARIIDQAMALKPDLILLAGDYIAGHDAETARLAAAPLAAQLARLHAPLGVVAVLGNHDHWTDAATVRRTLMAANISVVSNGAVARGPLVIGGVDDQLSGHDDIPATLVAMGKLSGAKILLAHTPDIARALRRLTEGNTTTTPRIVTKVDPQIVFAGHTHCGQIVLPWLGPIKTVIDSREKYLCGPSWRGADRILVTGGVGTSVLPMRIGAPPDMWLVTLGPRDAAPAPRSQVSRARS</sequence>
<dbReference type="InterPro" id="IPR004843">
    <property type="entry name" value="Calcineurin-like_PHP"/>
</dbReference>
<dbReference type="PANTHER" id="PTHR31302:SF31">
    <property type="entry name" value="PHOSPHODIESTERASE YAEI"/>
    <property type="match status" value="1"/>
</dbReference>
<evidence type="ECO:0000256" key="1">
    <source>
        <dbReference type="ARBA" id="ARBA00022723"/>
    </source>
</evidence>
<keyword evidence="2" id="KW-0378">Hydrolase</keyword>
<proteinExistence type="predicted"/>
<organism evidence="4 5">
    <name type="scientific">Sphingomonas alpina</name>
    <dbReference type="NCBI Taxonomy" id="653931"/>
    <lineage>
        <taxon>Bacteria</taxon>
        <taxon>Pseudomonadati</taxon>
        <taxon>Pseudomonadota</taxon>
        <taxon>Alphaproteobacteria</taxon>
        <taxon>Sphingomonadales</taxon>
        <taxon>Sphingomonadaceae</taxon>
        <taxon>Sphingomonas</taxon>
    </lineage>
</organism>
<dbReference type="EMBL" id="CP061038">
    <property type="protein sequence ID" value="QNQ09220.1"/>
    <property type="molecule type" value="Genomic_DNA"/>
</dbReference>
<dbReference type="PANTHER" id="PTHR31302">
    <property type="entry name" value="TRANSMEMBRANE PROTEIN WITH METALLOPHOSPHOESTERASE DOMAIN-RELATED"/>
    <property type="match status" value="1"/>
</dbReference>
<evidence type="ECO:0000259" key="3">
    <source>
        <dbReference type="Pfam" id="PF00149"/>
    </source>
</evidence>
<name>A0A7H0LHR7_9SPHN</name>
<reference evidence="4 5" key="1">
    <citation type="submission" date="2020-09" db="EMBL/GenBank/DDBJ databases">
        <title>Sphingomonas sp., a new species isolated from pork steak.</title>
        <authorList>
            <person name="Heidler von Heilborn D."/>
        </authorList>
    </citation>
    <scope>NUCLEOTIDE SEQUENCE [LARGE SCALE GENOMIC DNA]</scope>
    <source>
        <strain evidence="5">S8-3T</strain>
    </source>
</reference>
<dbReference type="AlphaFoldDB" id="A0A7H0LHR7"/>
<dbReference type="GO" id="GO:0016020">
    <property type="term" value="C:membrane"/>
    <property type="evidence" value="ECO:0007669"/>
    <property type="project" value="GOC"/>
</dbReference>
<dbReference type="SUPFAM" id="SSF56300">
    <property type="entry name" value="Metallo-dependent phosphatases"/>
    <property type="match status" value="1"/>
</dbReference>
<dbReference type="Gene3D" id="3.60.21.10">
    <property type="match status" value="1"/>
</dbReference>